<dbReference type="Pfam" id="PF13469">
    <property type="entry name" value="Sulfotransfer_3"/>
    <property type="match status" value="1"/>
</dbReference>
<reference evidence="1 2" key="1">
    <citation type="submission" date="2019-08" db="EMBL/GenBank/DDBJ databases">
        <title>Sphingorhabdus soil sp. nov., isolated from arctic soil.</title>
        <authorList>
            <person name="Liu Y."/>
        </authorList>
    </citation>
    <scope>NUCLEOTIDE SEQUENCE [LARGE SCALE GENOMIC DNA]</scope>
    <source>
        <strain evidence="1 2">D-2Q-5-6</strain>
    </source>
</reference>
<name>A0A5C6ULA2_9SPHN</name>
<accession>A0A5C6ULA2</accession>
<sequence length="314" mass="34034">MADGPAAGRRKSRRSAYRGAALLVRRLSGDAHRAPFQPGADRVNDRVVRDDGAPSGGSTANLFILAPNNSGSTFLARALAQSSGALSLPREGQHVPGFHGPSTRGTGTRLLWAADPGAIALFRDPTAFDWIRTQRAWLFHAEAASPDASILVVASPPFVLYADQLRAHFPDAKFLIMVRNPYAVVEGICRRADPGPIPPGEDRRVVAARHVITAMRYQRDNVAALGDRSTCFTYEAMCDTPGAIEHAIAALIPALGDVTLDQRIKVKSLYDEPLRNMNADQIARLSRDDITAINSVFASDHELLESFGYRLIEA</sequence>
<dbReference type="AlphaFoldDB" id="A0A5C6ULA2"/>
<dbReference type="SUPFAM" id="SSF52540">
    <property type="entry name" value="P-loop containing nucleoside triphosphate hydrolases"/>
    <property type="match status" value="1"/>
</dbReference>
<proteinExistence type="predicted"/>
<gene>
    <name evidence="1" type="ORF">FSZ31_00490</name>
</gene>
<dbReference type="EMBL" id="VOPY01000001">
    <property type="protein sequence ID" value="TXC73280.1"/>
    <property type="molecule type" value="Genomic_DNA"/>
</dbReference>
<dbReference type="InterPro" id="IPR027417">
    <property type="entry name" value="P-loop_NTPase"/>
</dbReference>
<organism evidence="1 2">
    <name type="scientific">Flavisphingopyxis soli</name>
    <dbReference type="NCBI Taxonomy" id="2601267"/>
    <lineage>
        <taxon>Bacteria</taxon>
        <taxon>Pseudomonadati</taxon>
        <taxon>Pseudomonadota</taxon>
        <taxon>Alphaproteobacteria</taxon>
        <taxon>Sphingomonadales</taxon>
        <taxon>Sphingopyxidaceae</taxon>
        <taxon>Flavisphingopyxis</taxon>
    </lineage>
</organism>
<evidence type="ECO:0000313" key="2">
    <source>
        <dbReference type="Proteomes" id="UP000321129"/>
    </source>
</evidence>
<dbReference type="GO" id="GO:0016740">
    <property type="term" value="F:transferase activity"/>
    <property type="evidence" value="ECO:0007669"/>
    <property type="project" value="UniProtKB-KW"/>
</dbReference>
<evidence type="ECO:0000313" key="1">
    <source>
        <dbReference type="EMBL" id="TXC73280.1"/>
    </source>
</evidence>
<comment type="caution">
    <text evidence="1">The sequence shown here is derived from an EMBL/GenBank/DDBJ whole genome shotgun (WGS) entry which is preliminary data.</text>
</comment>
<keyword evidence="1" id="KW-0808">Transferase</keyword>
<dbReference type="Proteomes" id="UP000321129">
    <property type="component" value="Unassembled WGS sequence"/>
</dbReference>
<dbReference type="Gene3D" id="3.40.50.300">
    <property type="entry name" value="P-loop containing nucleotide triphosphate hydrolases"/>
    <property type="match status" value="1"/>
</dbReference>
<protein>
    <submittedName>
        <fullName evidence="1">Sulfotransferase</fullName>
    </submittedName>
</protein>
<keyword evidence="2" id="KW-1185">Reference proteome</keyword>